<feature type="transmembrane region" description="Helical" evidence="1">
    <location>
        <begin position="9"/>
        <end position="25"/>
    </location>
</feature>
<name>A0A0F9C7B2_9ZZZZ</name>
<dbReference type="EMBL" id="LAZR01034517">
    <property type="protein sequence ID" value="KKL45084.1"/>
    <property type="molecule type" value="Genomic_DNA"/>
</dbReference>
<keyword evidence="1" id="KW-0472">Membrane</keyword>
<reference evidence="2" key="1">
    <citation type="journal article" date="2015" name="Nature">
        <title>Complex archaea that bridge the gap between prokaryotes and eukaryotes.</title>
        <authorList>
            <person name="Spang A."/>
            <person name="Saw J.H."/>
            <person name="Jorgensen S.L."/>
            <person name="Zaremba-Niedzwiedzka K."/>
            <person name="Martijn J."/>
            <person name="Lind A.E."/>
            <person name="van Eijk R."/>
            <person name="Schleper C."/>
            <person name="Guy L."/>
            <person name="Ettema T.J."/>
        </authorList>
    </citation>
    <scope>NUCLEOTIDE SEQUENCE</scope>
</reference>
<evidence type="ECO:0000313" key="2">
    <source>
        <dbReference type="EMBL" id="KKL45084.1"/>
    </source>
</evidence>
<evidence type="ECO:0000256" key="1">
    <source>
        <dbReference type="SAM" id="Phobius"/>
    </source>
</evidence>
<gene>
    <name evidence="2" type="ORF">LCGC14_2359210</name>
</gene>
<proteinExistence type="predicted"/>
<accession>A0A0F9C7B2</accession>
<sequence length="26" mass="3045">MTLPVRDQLKYWGLVAVGVFILLWLL</sequence>
<feature type="non-terminal residue" evidence="2">
    <location>
        <position position="26"/>
    </location>
</feature>
<dbReference type="AlphaFoldDB" id="A0A0F9C7B2"/>
<protein>
    <submittedName>
        <fullName evidence="2">Uncharacterized protein</fullName>
    </submittedName>
</protein>
<comment type="caution">
    <text evidence="2">The sequence shown here is derived from an EMBL/GenBank/DDBJ whole genome shotgun (WGS) entry which is preliminary data.</text>
</comment>
<keyword evidence="1" id="KW-1133">Transmembrane helix</keyword>
<keyword evidence="1" id="KW-0812">Transmembrane</keyword>
<organism evidence="2">
    <name type="scientific">marine sediment metagenome</name>
    <dbReference type="NCBI Taxonomy" id="412755"/>
    <lineage>
        <taxon>unclassified sequences</taxon>
        <taxon>metagenomes</taxon>
        <taxon>ecological metagenomes</taxon>
    </lineage>
</organism>